<keyword evidence="2" id="KW-1185">Reference proteome</keyword>
<dbReference type="GO" id="GO:0008473">
    <property type="term" value="F:ornithine cyclodeaminase activity"/>
    <property type="evidence" value="ECO:0007669"/>
    <property type="project" value="UniProtKB-EC"/>
</dbReference>
<keyword evidence="1" id="KW-0456">Lyase</keyword>
<reference evidence="1 2" key="1">
    <citation type="submission" date="2020-08" db="EMBL/GenBank/DDBJ databases">
        <title>Genomic Encyclopedia of Type Strains, Phase IV (KMG-IV): sequencing the most valuable type-strain genomes for metagenomic binning, comparative biology and taxonomic classification.</title>
        <authorList>
            <person name="Goeker M."/>
        </authorList>
    </citation>
    <scope>NUCLEOTIDE SEQUENCE [LARGE SCALE GENOMIC DNA]</scope>
    <source>
        <strain evidence="1 2">DSM 26189</strain>
    </source>
</reference>
<dbReference type="PANTHER" id="PTHR13812:SF19">
    <property type="entry name" value="KETIMINE REDUCTASE MU-CRYSTALLIN"/>
    <property type="match status" value="1"/>
</dbReference>
<dbReference type="EMBL" id="JACIDT010000009">
    <property type="protein sequence ID" value="MBB3926970.1"/>
    <property type="molecule type" value="Genomic_DNA"/>
</dbReference>
<evidence type="ECO:0000313" key="2">
    <source>
        <dbReference type="Proteomes" id="UP000571950"/>
    </source>
</evidence>
<dbReference type="Gene3D" id="3.40.50.720">
    <property type="entry name" value="NAD(P)-binding Rossmann-like Domain"/>
    <property type="match status" value="1"/>
</dbReference>
<dbReference type="InterPro" id="IPR023401">
    <property type="entry name" value="ODC_N"/>
</dbReference>
<gene>
    <name evidence="1" type="ORF">GGR43_002693</name>
</gene>
<dbReference type="GO" id="GO:0005737">
    <property type="term" value="C:cytoplasm"/>
    <property type="evidence" value="ECO:0007669"/>
    <property type="project" value="TreeGrafter"/>
</dbReference>
<evidence type="ECO:0000313" key="1">
    <source>
        <dbReference type="EMBL" id="MBB3926970.1"/>
    </source>
</evidence>
<organism evidence="1 2">
    <name type="scientific">Sphingobium jiangsuense</name>
    <dbReference type="NCBI Taxonomy" id="870476"/>
    <lineage>
        <taxon>Bacteria</taxon>
        <taxon>Pseudomonadati</taxon>
        <taxon>Pseudomonadota</taxon>
        <taxon>Alphaproteobacteria</taxon>
        <taxon>Sphingomonadales</taxon>
        <taxon>Sphingomonadaceae</taxon>
        <taxon>Sphingobium</taxon>
    </lineage>
</organism>
<dbReference type="EC" id="4.3.1.12" evidence="1"/>
<dbReference type="EC" id="1.4.1.1" evidence="1"/>
<comment type="caution">
    <text evidence="1">The sequence shown here is derived from an EMBL/GenBank/DDBJ whole genome shotgun (WGS) entry which is preliminary data.</text>
</comment>
<dbReference type="Pfam" id="PF02423">
    <property type="entry name" value="OCD_Mu_crystall"/>
    <property type="match status" value="1"/>
</dbReference>
<dbReference type="AlphaFoldDB" id="A0A7W6FQI4"/>
<dbReference type="PIRSF" id="PIRSF001439">
    <property type="entry name" value="CryM"/>
    <property type="match status" value="1"/>
</dbReference>
<dbReference type="GO" id="GO:0000286">
    <property type="term" value="F:alanine dehydrogenase activity"/>
    <property type="evidence" value="ECO:0007669"/>
    <property type="project" value="UniProtKB-EC"/>
</dbReference>
<dbReference type="RefSeq" id="WP_188072479.1">
    <property type="nucleotide sequence ID" value="NZ_JACIDT010000009.1"/>
</dbReference>
<dbReference type="Proteomes" id="UP000571950">
    <property type="component" value="Unassembled WGS sequence"/>
</dbReference>
<keyword evidence="1" id="KW-0560">Oxidoreductase</keyword>
<dbReference type="PANTHER" id="PTHR13812">
    <property type="entry name" value="KETIMINE REDUCTASE MU-CRYSTALLIN"/>
    <property type="match status" value="1"/>
</dbReference>
<dbReference type="Gene3D" id="3.30.1780.10">
    <property type="entry name" value="ornithine cyclodeaminase, domain 1"/>
    <property type="match status" value="1"/>
</dbReference>
<dbReference type="SUPFAM" id="SSF51735">
    <property type="entry name" value="NAD(P)-binding Rossmann-fold domains"/>
    <property type="match status" value="1"/>
</dbReference>
<name>A0A7W6FQI4_9SPHN</name>
<proteinExistence type="predicted"/>
<accession>A0A7W6FQI4</accession>
<dbReference type="InterPro" id="IPR036291">
    <property type="entry name" value="NAD(P)-bd_dom_sf"/>
</dbReference>
<protein>
    <submittedName>
        <fullName evidence="1">Ornithine cyclodeaminase/alanine dehydrogenase</fullName>
        <ecNumber evidence="1">1.4.1.1</ecNumber>
        <ecNumber evidence="1">4.3.1.12</ecNumber>
    </submittedName>
</protein>
<sequence>MGSVRILSDEDVAALFDWDGAIAALRAAYGAPASEAMFPPRLMARGDGVWLRTLTGVMPGSPYMGAKMIAASPRARAASYLIPLFDQRTTALRALLAGNAVTGLRTAATSALAADLLAVPGPRRIAVIGSGFEARTHLKAVASLGGVEAVTVFSPRAASRAAFAAEFAGQPFAVAQAESAGQAVAGANLVLCAARSRDETPTFRGEWMRPGMTVISIGSTLPEQREIDPEAIARADLIVADMVDEVAHDTGDMIAAAREGVAFADKLIGLDALVSGAHPGRRSPGEIALYKSVGAAIQDLAVAGLCADRAEARGAGTTIPAFAPPIDKGK</sequence>
<dbReference type="InterPro" id="IPR003462">
    <property type="entry name" value="ODC_Mu_crystall"/>
</dbReference>